<gene>
    <name evidence="1" type="ORF">EBF16_05480</name>
</gene>
<accession>A0A3G2UNA6</accession>
<proteinExistence type="predicted"/>
<dbReference type="AlphaFoldDB" id="A0A3G2UNA6"/>
<dbReference type="Proteomes" id="UP000280708">
    <property type="component" value="Chromosome"/>
</dbReference>
<reference evidence="1 2" key="1">
    <citation type="submission" date="2018-10" db="EMBL/GenBank/DDBJ databases">
        <title>Characterization and genome analysis of a novel bacterium Sphingobium yanoikuyae SJTF8 capable of degrading PAHs.</title>
        <authorList>
            <person name="Yin C."/>
            <person name="Xiong W."/>
            <person name="Liang R."/>
        </authorList>
    </citation>
    <scope>NUCLEOTIDE SEQUENCE [LARGE SCALE GENOMIC DNA]</scope>
    <source>
        <strain evidence="1 2">SJTF8</strain>
    </source>
</reference>
<sequence length="141" mass="16046">MARREFALDLTRYHARYQHGDLAVFLTWFGNELEPCLVVVPAHHEGHEKVTPCIVPMKAAWIWSEALGDGAHCARTSYQFCQYLRINPDPNACIRITSIIRDHIGDLLSIPPAPFETAVVADAFRRDSNGKEHHSEIRDRV</sequence>
<dbReference type="RefSeq" id="WP_122129454.1">
    <property type="nucleotide sequence ID" value="NZ_CP033230.1"/>
</dbReference>
<protein>
    <submittedName>
        <fullName evidence="1">Uncharacterized protein</fullName>
    </submittedName>
</protein>
<evidence type="ECO:0000313" key="1">
    <source>
        <dbReference type="EMBL" id="AYO76443.1"/>
    </source>
</evidence>
<name>A0A3G2UNA6_SPHYA</name>
<organism evidence="1 2">
    <name type="scientific">Sphingobium yanoikuyae</name>
    <name type="common">Sphingomonas yanoikuyae</name>
    <dbReference type="NCBI Taxonomy" id="13690"/>
    <lineage>
        <taxon>Bacteria</taxon>
        <taxon>Pseudomonadati</taxon>
        <taxon>Pseudomonadota</taxon>
        <taxon>Alphaproteobacteria</taxon>
        <taxon>Sphingomonadales</taxon>
        <taxon>Sphingomonadaceae</taxon>
        <taxon>Sphingobium</taxon>
    </lineage>
</organism>
<dbReference type="EMBL" id="CP033230">
    <property type="protein sequence ID" value="AYO76443.1"/>
    <property type="molecule type" value="Genomic_DNA"/>
</dbReference>
<evidence type="ECO:0000313" key="2">
    <source>
        <dbReference type="Proteomes" id="UP000280708"/>
    </source>
</evidence>